<dbReference type="RefSeq" id="WP_271413264.1">
    <property type="nucleotide sequence ID" value="NZ_BAAATN010000003.1"/>
</dbReference>
<accession>A0ABV9WKY7</accession>
<dbReference type="EMBL" id="JBHSJO010000001">
    <property type="protein sequence ID" value="MFC5013906.1"/>
    <property type="molecule type" value="Genomic_DNA"/>
</dbReference>
<name>A0ABV9WKY7_9ACTN</name>
<protein>
    <submittedName>
        <fullName evidence="1">Uncharacterized protein</fullName>
    </submittedName>
</protein>
<dbReference type="Proteomes" id="UP001595855">
    <property type="component" value="Unassembled WGS sequence"/>
</dbReference>
<reference evidence="2" key="1">
    <citation type="journal article" date="2019" name="Int. J. Syst. Evol. Microbiol.">
        <title>The Global Catalogue of Microorganisms (GCM) 10K type strain sequencing project: providing services to taxonomists for standard genome sequencing and annotation.</title>
        <authorList>
            <consortium name="The Broad Institute Genomics Platform"/>
            <consortium name="The Broad Institute Genome Sequencing Center for Infectious Disease"/>
            <person name="Wu L."/>
            <person name="Ma J."/>
        </authorList>
    </citation>
    <scope>NUCLEOTIDE SEQUENCE [LARGE SCALE GENOMIC DNA]</scope>
    <source>
        <strain evidence="2">CGMCC 4.1542</strain>
    </source>
</reference>
<comment type="caution">
    <text evidence="1">The sequence shown here is derived from an EMBL/GenBank/DDBJ whole genome shotgun (WGS) entry which is preliminary data.</text>
</comment>
<evidence type="ECO:0000313" key="2">
    <source>
        <dbReference type="Proteomes" id="UP001595855"/>
    </source>
</evidence>
<sequence length="215" mass="23584">MTDGIRWLAEPQCLSRDGYSVVMSRELASDELVSRLTRTARGAKRTAHAIGELTHTQVYDVLEGFYGERPHDGLALRHGERGEWSFAVKCGDWPAEFGEEPPLSRGGAHVFQLEYDEQNVKSVPPRFAYRHDGRDMCAFNLHLNGSWGPGGVVGDPEIAPRVEAVLAAAGLPDDDLDPRTAHRTSLEVLEALFELSLPREAIVSGTLPAVVLRTG</sequence>
<proteinExistence type="predicted"/>
<evidence type="ECO:0000313" key="1">
    <source>
        <dbReference type="EMBL" id="MFC5013906.1"/>
    </source>
</evidence>
<gene>
    <name evidence="1" type="ORF">ACFPRC_03315</name>
</gene>
<keyword evidence="2" id="KW-1185">Reference proteome</keyword>
<organism evidence="1 2">
    <name type="scientific">Streptomyces lienomycini</name>
    <dbReference type="NCBI Taxonomy" id="284035"/>
    <lineage>
        <taxon>Bacteria</taxon>
        <taxon>Bacillati</taxon>
        <taxon>Actinomycetota</taxon>
        <taxon>Actinomycetes</taxon>
        <taxon>Kitasatosporales</taxon>
        <taxon>Streptomycetaceae</taxon>
        <taxon>Streptomyces</taxon>
    </lineage>
</organism>